<dbReference type="GeneID" id="85012995"/>
<evidence type="ECO:0000313" key="3">
    <source>
        <dbReference type="Proteomes" id="UP000274578"/>
    </source>
</evidence>
<organism evidence="2 3">
    <name type="scientific">Segatella oris</name>
    <dbReference type="NCBI Taxonomy" id="28135"/>
    <lineage>
        <taxon>Bacteria</taxon>
        <taxon>Pseudomonadati</taxon>
        <taxon>Bacteroidota</taxon>
        <taxon>Bacteroidia</taxon>
        <taxon>Bacteroidales</taxon>
        <taxon>Prevotellaceae</taxon>
        <taxon>Segatella</taxon>
    </lineage>
</organism>
<gene>
    <name evidence="2" type="ORF">NCTC13071_02230</name>
</gene>
<evidence type="ECO:0000313" key="2">
    <source>
        <dbReference type="EMBL" id="VEH16207.1"/>
    </source>
</evidence>
<dbReference type="AlphaFoldDB" id="A0A448L873"/>
<feature type="compositionally biased region" description="Polar residues" evidence="1">
    <location>
        <begin position="62"/>
        <end position="74"/>
    </location>
</feature>
<dbReference type="KEGG" id="poc:NCTC13071_02230"/>
<dbReference type="EMBL" id="LR134384">
    <property type="protein sequence ID" value="VEH16207.1"/>
    <property type="molecule type" value="Genomic_DNA"/>
</dbReference>
<dbReference type="Proteomes" id="UP000274578">
    <property type="component" value="Chromosome 1"/>
</dbReference>
<feature type="compositionally biased region" description="Polar residues" evidence="1">
    <location>
        <begin position="19"/>
        <end position="34"/>
    </location>
</feature>
<sequence length="137" mass="15313">MSGKYEKSRFVGVRRTKISENQLSSTGENQNSAKNGFPSRGKIKNLRKSAFPHGGKSEISKNRLSSTGENQKSAKNGFPPRGKIKKRRWLHFLLLRKTKNPESLTKQLSGGSSHFTYSLSVSIDLAIVIFSSSSLWR</sequence>
<evidence type="ECO:0000256" key="1">
    <source>
        <dbReference type="SAM" id="MobiDB-lite"/>
    </source>
</evidence>
<name>A0A448L873_9BACT</name>
<protein>
    <submittedName>
        <fullName evidence="2">Uncharacterized protein</fullName>
    </submittedName>
</protein>
<accession>A0A448L873</accession>
<dbReference type="RefSeq" id="WP_197721028.1">
    <property type="nucleotide sequence ID" value="NZ_LR134384.1"/>
</dbReference>
<reference evidence="2 3" key="1">
    <citation type="submission" date="2018-12" db="EMBL/GenBank/DDBJ databases">
        <authorList>
            <consortium name="Pathogen Informatics"/>
        </authorList>
    </citation>
    <scope>NUCLEOTIDE SEQUENCE [LARGE SCALE GENOMIC DNA]</scope>
    <source>
        <strain evidence="2 3">NCTC13071</strain>
    </source>
</reference>
<proteinExistence type="predicted"/>
<feature type="region of interest" description="Disordered" evidence="1">
    <location>
        <begin position="1"/>
        <end position="83"/>
    </location>
</feature>